<reference evidence="3 4" key="1">
    <citation type="submission" date="2017-10" db="EMBL/GenBank/DDBJ databases">
        <title>The draft genome sequence of Lewinella nigricans NBRC 102662.</title>
        <authorList>
            <person name="Wang K."/>
        </authorList>
    </citation>
    <scope>NUCLEOTIDE SEQUENCE [LARGE SCALE GENOMIC DNA]</scope>
    <source>
        <strain evidence="3 4">NBRC 102662</strain>
    </source>
</reference>
<dbReference type="PRINTS" id="PR01438">
    <property type="entry name" value="UNVRSLSTRESS"/>
</dbReference>
<dbReference type="CDD" id="cd00293">
    <property type="entry name" value="USP-like"/>
    <property type="match status" value="2"/>
</dbReference>
<dbReference type="Pfam" id="PF00582">
    <property type="entry name" value="Usp"/>
    <property type="match status" value="2"/>
</dbReference>
<gene>
    <name evidence="3" type="ORF">CRP01_13770</name>
</gene>
<evidence type="ECO:0000313" key="4">
    <source>
        <dbReference type="Proteomes" id="UP000223913"/>
    </source>
</evidence>
<dbReference type="InterPro" id="IPR014729">
    <property type="entry name" value="Rossmann-like_a/b/a_fold"/>
</dbReference>
<sequence length="277" mass="31707">MKKILLPTDGTELGDYAYELAHKIAQKTKASIEVLTVVPAPAGAIFDPDGRLRNDEGEDFSDFYEEKVAVEERLERWIEDKPDIRYTNVRIGHIEEDILQYVKNNQVDLVVMGTKGAHGMNEFIRGSHTGHIVNASPVPVLCLKCDRSGMLIHDILLLSDFEEVEQLDLGILKDLLYAFDAELHLLRVNTPKHFATTRQVKRNMERFVELNGLDKVRFHIYDEESIEQGITNFSLENRVDIVAIGTHQRKGFDRLFKHSVSEDIVNHLMQPVLTFRV</sequence>
<dbReference type="InterPro" id="IPR006015">
    <property type="entry name" value="Universal_stress_UspA"/>
</dbReference>
<proteinExistence type="inferred from homology"/>
<dbReference type="RefSeq" id="WP_099150626.1">
    <property type="nucleotide sequence ID" value="NZ_PDUD01000019.1"/>
</dbReference>
<evidence type="ECO:0000259" key="2">
    <source>
        <dbReference type="Pfam" id="PF00582"/>
    </source>
</evidence>
<keyword evidence="4" id="KW-1185">Reference proteome</keyword>
<dbReference type="AlphaFoldDB" id="A0A2D0NE37"/>
<dbReference type="SUPFAM" id="SSF52402">
    <property type="entry name" value="Adenine nucleotide alpha hydrolases-like"/>
    <property type="match status" value="2"/>
</dbReference>
<name>A0A2D0NE37_FLAN2</name>
<comment type="similarity">
    <text evidence="1">Belongs to the universal stress protein A family.</text>
</comment>
<dbReference type="Proteomes" id="UP000223913">
    <property type="component" value="Unassembled WGS sequence"/>
</dbReference>
<dbReference type="Gene3D" id="3.40.50.620">
    <property type="entry name" value="HUPs"/>
    <property type="match status" value="2"/>
</dbReference>
<evidence type="ECO:0000313" key="3">
    <source>
        <dbReference type="EMBL" id="PHN06033.1"/>
    </source>
</evidence>
<dbReference type="OrthoDB" id="1522603at2"/>
<evidence type="ECO:0000256" key="1">
    <source>
        <dbReference type="ARBA" id="ARBA00008791"/>
    </source>
</evidence>
<dbReference type="InterPro" id="IPR006016">
    <property type="entry name" value="UspA"/>
</dbReference>
<feature type="domain" description="UspA" evidence="2">
    <location>
        <begin position="1"/>
        <end position="144"/>
    </location>
</feature>
<protein>
    <recommendedName>
        <fullName evidence="2">UspA domain-containing protein</fullName>
    </recommendedName>
</protein>
<dbReference type="PANTHER" id="PTHR46268:SF6">
    <property type="entry name" value="UNIVERSAL STRESS PROTEIN UP12"/>
    <property type="match status" value="1"/>
</dbReference>
<organism evidence="3 4">
    <name type="scientific">Flavilitoribacter nigricans (strain ATCC 23147 / DSM 23189 / NBRC 102662 / NCIMB 1420 / SS-2)</name>
    <name type="common">Lewinella nigricans</name>
    <dbReference type="NCBI Taxonomy" id="1122177"/>
    <lineage>
        <taxon>Bacteria</taxon>
        <taxon>Pseudomonadati</taxon>
        <taxon>Bacteroidota</taxon>
        <taxon>Saprospiria</taxon>
        <taxon>Saprospirales</taxon>
        <taxon>Lewinellaceae</taxon>
        <taxon>Flavilitoribacter</taxon>
    </lineage>
</organism>
<accession>A0A2D0NE37</accession>
<dbReference type="EMBL" id="PDUD01000019">
    <property type="protein sequence ID" value="PHN06033.1"/>
    <property type="molecule type" value="Genomic_DNA"/>
</dbReference>
<feature type="domain" description="UspA" evidence="2">
    <location>
        <begin position="173"/>
        <end position="276"/>
    </location>
</feature>
<comment type="caution">
    <text evidence="3">The sequence shown here is derived from an EMBL/GenBank/DDBJ whole genome shotgun (WGS) entry which is preliminary data.</text>
</comment>
<dbReference type="PANTHER" id="PTHR46268">
    <property type="entry name" value="STRESS RESPONSE PROTEIN NHAX"/>
    <property type="match status" value="1"/>
</dbReference>